<evidence type="ECO:0000313" key="2">
    <source>
        <dbReference type="EMBL" id="GFY89163.1"/>
    </source>
</evidence>
<dbReference type="EMBL" id="BJWL01000006">
    <property type="protein sequence ID" value="GFY89163.1"/>
    <property type="molecule type" value="Genomic_DNA"/>
</dbReference>
<keyword evidence="2" id="KW-0808">Transferase</keyword>
<accession>A0A7J0ERV3</accession>
<dbReference type="GO" id="GO:0080043">
    <property type="term" value="F:quercetin 3-O-glucosyltransferase activity"/>
    <property type="evidence" value="ECO:0007669"/>
    <property type="project" value="TreeGrafter"/>
</dbReference>
<dbReference type="OrthoDB" id="1927969at2759"/>
<name>A0A7J0ERV3_9ERIC</name>
<sequence>MGLRSVTEKPHAVLVPFPTQSHPDATQHIPALCDSIREHWLPKNLASLMYSFGLPVLGASWGTNNVPFKERGITPFKDTSNFTNGYLETVVDTMLNCVIEQDEGAFLSQPSELLTLGQSIVLDAVHFEIDNDVKRDEVEKLVRELMKGDKGKIITKNKAMEWKRQVQEAVNPDGSSYLNLDKLVNEILLSKKKSTQE</sequence>
<dbReference type="SUPFAM" id="SSF53756">
    <property type="entry name" value="UDP-Glycosyltransferase/glycogen phosphorylase"/>
    <property type="match status" value="1"/>
</dbReference>
<evidence type="ECO:0000256" key="1">
    <source>
        <dbReference type="ARBA" id="ARBA00009995"/>
    </source>
</evidence>
<proteinExistence type="inferred from homology"/>
<comment type="caution">
    <text evidence="2">The sequence shown here is derived from an EMBL/GenBank/DDBJ whole genome shotgun (WGS) entry which is preliminary data.</text>
</comment>
<keyword evidence="3" id="KW-1185">Reference proteome</keyword>
<protein>
    <submittedName>
        <fullName evidence="2">UDP-Glycosyltransferase superfamily protein</fullName>
    </submittedName>
</protein>
<evidence type="ECO:0000313" key="3">
    <source>
        <dbReference type="Proteomes" id="UP000585474"/>
    </source>
</evidence>
<dbReference type="AlphaFoldDB" id="A0A7J0ERV3"/>
<organism evidence="2 3">
    <name type="scientific">Actinidia rufa</name>
    <dbReference type="NCBI Taxonomy" id="165716"/>
    <lineage>
        <taxon>Eukaryota</taxon>
        <taxon>Viridiplantae</taxon>
        <taxon>Streptophyta</taxon>
        <taxon>Embryophyta</taxon>
        <taxon>Tracheophyta</taxon>
        <taxon>Spermatophyta</taxon>
        <taxon>Magnoliopsida</taxon>
        <taxon>eudicotyledons</taxon>
        <taxon>Gunneridae</taxon>
        <taxon>Pentapetalae</taxon>
        <taxon>asterids</taxon>
        <taxon>Ericales</taxon>
        <taxon>Actinidiaceae</taxon>
        <taxon>Actinidia</taxon>
    </lineage>
</organism>
<comment type="similarity">
    <text evidence="1">Belongs to the UDP-glycosyltransferase family.</text>
</comment>
<dbReference type="PANTHER" id="PTHR11926:SF774">
    <property type="entry name" value="UDP-GLYCOSYLTRANSFERASE 85A1-RELATED"/>
    <property type="match status" value="1"/>
</dbReference>
<dbReference type="Proteomes" id="UP000585474">
    <property type="component" value="Unassembled WGS sequence"/>
</dbReference>
<gene>
    <name evidence="2" type="ORF">Acr_06g0011030</name>
</gene>
<dbReference type="PANTHER" id="PTHR11926">
    <property type="entry name" value="GLUCOSYL/GLUCURONOSYL TRANSFERASES"/>
    <property type="match status" value="1"/>
</dbReference>
<reference evidence="2 3" key="1">
    <citation type="submission" date="2019-07" db="EMBL/GenBank/DDBJ databases">
        <title>De Novo Assembly of kiwifruit Actinidia rufa.</title>
        <authorList>
            <person name="Sugita-Konishi S."/>
            <person name="Sato K."/>
            <person name="Mori E."/>
            <person name="Abe Y."/>
            <person name="Kisaki G."/>
            <person name="Hamano K."/>
            <person name="Suezawa K."/>
            <person name="Otani M."/>
            <person name="Fukuda T."/>
            <person name="Manabe T."/>
            <person name="Gomi K."/>
            <person name="Tabuchi M."/>
            <person name="Akimitsu K."/>
            <person name="Kataoka I."/>
        </authorList>
    </citation>
    <scope>NUCLEOTIDE SEQUENCE [LARGE SCALE GENOMIC DNA]</scope>
    <source>
        <strain evidence="3">cv. Fuchu</strain>
    </source>
</reference>
<dbReference type="GO" id="GO:0080044">
    <property type="term" value="F:quercetin 7-O-glucosyltransferase activity"/>
    <property type="evidence" value="ECO:0007669"/>
    <property type="project" value="TreeGrafter"/>
</dbReference>